<dbReference type="Gene3D" id="3.30.1150.10">
    <property type="match status" value="1"/>
</dbReference>
<evidence type="ECO:0000256" key="3">
    <source>
        <dbReference type="ARBA" id="ARBA00022448"/>
    </source>
</evidence>
<keyword evidence="4 10" id="KW-1003">Cell membrane</keyword>
<evidence type="ECO:0000256" key="1">
    <source>
        <dbReference type="ARBA" id="ARBA00004383"/>
    </source>
</evidence>
<sequence>MNYAQPKPPVRRIGGIAFVVGLHAVIVYALLTGLATKVVDVIRQPIETRIIEEIKPPPPPPPPPPKHIAPPPPKHVAPPPPFVPPPEVRVAAPPSPNAIAAQSTTPAPSAPVAPPAPPAAAAPVSASVGVVCPNSTQVRAAIRYPREALKDNLTGDVVVSFVVGTDGNVKDLSVTQSAAPVLDRAAENAVRQFHCVAQGEEVRVQVPFSFKLD</sequence>
<feature type="compositionally biased region" description="Pro residues" evidence="11">
    <location>
        <begin position="108"/>
        <end position="119"/>
    </location>
</feature>
<keyword evidence="9 10" id="KW-0472">Membrane</keyword>
<evidence type="ECO:0000256" key="4">
    <source>
        <dbReference type="ARBA" id="ARBA00022475"/>
    </source>
</evidence>
<keyword evidence="6 10" id="KW-0812">Transmembrane</keyword>
<dbReference type="PANTHER" id="PTHR33446">
    <property type="entry name" value="PROTEIN TONB-RELATED"/>
    <property type="match status" value="1"/>
</dbReference>
<feature type="region of interest" description="Disordered" evidence="11">
    <location>
        <begin position="52"/>
        <end position="119"/>
    </location>
</feature>
<dbReference type="EMBL" id="CABVQT010000020">
    <property type="protein sequence ID" value="VWD55549.1"/>
    <property type="molecule type" value="Genomic_DNA"/>
</dbReference>
<organism evidence="13 14">
    <name type="scientific">Burkholderia contaminans</name>
    <dbReference type="NCBI Taxonomy" id="488447"/>
    <lineage>
        <taxon>Bacteria</taxon>
        <taxon>Pseudomonadati</taxon>
        <taxon>Pseudomonadota</taxon>
        <taxon>Betaproteobacteria</taxon>
        <taxon>Burkholderiales</taxon>
        <taxon>Burkholderiaceae</taxon>
        <taxon>Burkholderia</taxon>
        <taxon>Burkholderia cepacia complex</taxon>
    </lineage>
</organism>
<dbReference type="AlphaFoldDB" id="A0A6P3BKM4"/>
<dbReference type="NCBIfam" id="TIGR01352">
    <property type="entry name" value="tonB_Cterm"/>
    <property type="match status" value="1"/>
</dbReference>
<keyword evidence="8 10" id="KW-1133">Transmembrane helix</keyword>
<keyword evidence="5 10" id="KW-0997">Cell inner membrane</keyword>
<dbReference type="Pfam" id="PF03544">
    <property type="entry name" value="TonB_C"/>
    <property type="match status" value="1"/>
</dbReference>
<dbReference type="RefSeq" id="WP_174975746.1">
    <property type="nucleotide sequence ID" value="NZ_CABVQT010000020.1"/>
</dbReference>
<evidence type="ECO:0000256" key="11">
    <source>
        <dbReference type="SAM" id="MobiDB-lite"/>
    </source>
</evidence>
<gene>
    <name evidence="13" type="ORF">BCO71171_05867</name>
</gene>
<feature type="domain" description="TonB C-terminal" evidence="12">
    <location>
        <begin position="129"/>
        <end position="213"/>
    </location>
</feature>
<dbReference type="InterPro" id="IPR051045">
    <property type="entry name" value="TonB-dependent_transducer"/>
</dbReference>
<dbReference type="GO" id="GO:0055085">
    <property type="term" value="P:transmembrane transport"/>
    <property type="evidence" value="ECO:0007669"/>
    <property type="project" value="InterPro"/>
</dbReference>
<evidence type="ECO:0000256" key="8">
    <source>
        <dbReference type="ARBA" id="ARBA00022989"/>
    </source>
</evidence>
<name>A0A6P3BKM4_9BURK</name>
<dbReference type="PROSITE" id="PS52015">
    <property type="entry name" value="TONB_CTD"/>
    <property type="match status" value="1"/>
</dbReference>
<dbReference type="GO" id="GO:0015031">
    <property type="term" value="P:protein transport"/>
    <property type="evidence" value="ECO:0007669"/>
    <property type="project" value="UniProtKB-UniRule"/>
</dbReference>
<comment type="function">
    <text evidence="10">Interacts with outer membrane receptor proteins that carry out high-affinity binding and energy dependent uptake into the periplasmic space of specific substrates. It could act to transduce energy from the cytoplasmic membrane to specific energy-requiring processes in the outer membrane, resulting in the release into the periplasm of ligands bound by these outer membrane proteins.</text>
</comment>
<evidence type="ECO:0000256" key="10">
    <source>
        <dbReference type="RuleBase" id="RU362123"/>
    </source>
</evidence>
<evidence type="ECO:0000256" key="9">
    <source>
        <dbReference type="ARBA" id="ARBA00023136"/>
    </source>
</evidence>
<evidence type="ECO:0000256" key="5">
    <source>
        <dbReference type="ARBA" id="ARBA00022519"/>
    </source>
</evidence>
<accession>A0A6P3BKM4</accession>
<evidence type="ECO:0000256" key="6">
    <source>
        <dbReference type="ARBA" id="ARBA00022692"/>
    </source>
</evidence>
<dbReference type="GO" id="GO:0098797">
    <property type="term" value="C:plasma membrane protein complex"/>
    <property type="evidence" value="ECO:0007669"/>
    <property type="project" value="TreeGrafter"/>
</dbReference>
<comment type="subcellular location">
    <subcellularLocation>
        <location evidence="1 10">Cell inner membrane</location>
        <topology evidence="1 10">Single-pass membrane protein</topology>
        <orientation evidence="1 10">Periplasmic side</orientation>
    </subcellularLocation>
</comment>
<dbReference type="PRINTS" id="PR01374">
    <property type="entry name" value="TONBPROTEIN"/>
</dbReference>
<keyword evidence="7 10" id="KW-0653">Protein transport</keyword>
<dbReference type="SUPFAM" id="SSF74653">
    <property type="entry name" value="TolA/TonB C-terminal domain"/>
    <property type="match status" value="1"/>
</dbReference>
<dbReference type="GO" id="GO:0031992">
    <property type="term" value="F:energy transducer activity"/>
    <property type="evidence" value="ECO:0007669"/>
    <property type="project" value="InterPro"/>
</dbReference>
<proteinExistence type="inferred from homology"/>
<dbReference type="InterPro" id="IPR006260">
    <property type="entry name" value="TonB/TolA_C"/>
</dbReference>
<dbReference type="PANTHER" id="PTHR33446:SF2">
    <property type="entry name" value="PROTEIN TONB"/>
    <property type="match status" value="1"/>
</dbReference>
<dbReference type="GO" id="GO:0030288">
    <property type="term" value="C:outer membrane-bounded periplasmic space"/>
    <property type="evidence" value="ECO:0007669"/>
    <property type="project" value="InterPro"/>
</dbReference>
<keyword evidence="10" id="KW-0735">Signal-anchor</keyword>
<comment type="similarity">
    <text evidence="2 10">Belongs to the TonB family.</text>
</comment>
<evidence type="ECO:0000313" key="14">
    <source>
        <dbReference type="Proteomes" id="UP000494182"/>
    </source>
</evidence>
<feature type="transmembrane region" description="Helical" evidence="10">
    <location>
        <begin position="12"/>
        <end position="31"/>
    </location>
</feature>
<protein>
    <recommendedName>
        <fullName evidence="10">Protein TonB</fullName>
    </recommendedName>
</protein>
<evidence type="ECO:0000256" key="7">
    <source>
        <dbReference type="ARBA" id="ARBA00022927"/>
    </source>
</evidence>
<dbReference type="GO" id="GO:0015891">
    <property type="term" value="P:siderophore transport"/>
    <property type="evidence" value="ECO:0007669"/>
    <property type="project" value="InterPro"/>
</dbReference>
<dbReference type="InterPro" id="IPR003538">
    <property type="entry name" value="TonB"/>
</dbReference>
<evidence type="ECO:0000256" key="2">
    <source>
        <dbReference type="ARBA" id="ARBA00006555"/>
    </source>
</evidence>
<keyword evidence="3 10" id="KW-0813">Transport</keyword>
<dbReference type="InterPro" id="IPR037682">
    <property type="entry name" value="TonB_C"/>
</dbReference>
<dbReference type="Proteomes" id="UP000494182">
    <property type="component" value="Unassembled WGS sequence"/>
</dbReference>
<evidence type="ECO:0000259" key="12">
    <source>
        <dbReference type="PROSITE" id="PS52015"/>
    </source>
</evidence>
<evidence type="ECO:0000313" key="13">
    <source>
        <dbReference type="EMBL" id="VWD55549.1"/>
    </source>
</evidence>
<reference evidence="13 14" key="1">
    <citation type="submission" date="2019-09" db="EMBL/GenBank/DDBJ databases">
        <authorList>
            <person name="Depoorter E."/>
        </authorList>
    </citation>
    <scope>NUCLEOTIDE SEQUENCE [LARGE SCALE GENOMIC DNA]</scope>
    <source>
        <strain evidence="13">R-71171</strain>
    </source>
</reference>
<feature type="compositionally biased region" description="Pro residues" evidence="11">
    <location>
        <begin position="56"/>
        <end position="87"/>
    </location>
</feature>